<keyword evidence="5" id="KW-1185">Reference proteome</keyword>
<dbReference type="AlphaFoldDB" id="A0A0M6WX15"/>
<dbReference type="Pfam" id="PF07486">
    <property type="entry name" value="Hydrolase_2"/>
    <property type="match status" value="1"/>
</dbReference>
<accession>A0A0M6WX15</accession>
<dbReference type="InterPro" id="IPR042047">
    <property type="entry name" value="SleB_dom1"/>
</dbReference>
<evidence type="ECO:0000256" key="2">
    <source>
        <dbReference type="SAM" id="SignalP"/>
    </source>
</evidence>
<feature type="chain" id="PRO_5005806709" evidence="2">
    <location>
        <begin position="27"/>
        <end position="437"/>
    </location>
</feature>
<dbReference type="STRING" id="360807.ERS852392_00143"/>
<dbReference type="PANTHER" id="PTHR34408:SF1">
    <property type="entry name" value="GLYCOSYL HYDROLASE FAMILY 19 DOMAIN-CONTAINING PROTEIN HI_1415"/>
    <property type="match status" value="1"/>
</dbReference>
<feature type="region of interest" description="Disordered" evidence="1">
    <location>
        <begin position="116"/>
        <end position="137"/>
    </location>
</feature>
<dbReference type="InterPro" id="IPR052354">
    <property type="entry name" value="Cell_Wall_Dynamics_Protein"/>
</dbReference>
<feature type="compositionally biased region" description="Polar residues" evidence="1">
    <location>
        <begin position="117"/>
        <end position="127"/>
    </location>
</feature>
<evidence type="ECO:0000256" key="1">
    <source>
        <dbReference type="SAM" id="MobiDB-lite"/>
    </source>
</evidence>
<dbReference type="Pfam" id="PF08239">
    <property type="entry name" value="SH3_3"/>
    <property type="match status" value="2"/>
</dbReference>
<dbReference type="InterPro" id="IPR011105">
    <property type="entry name" value="Cell_wall_hydrolase_SleB"/>
</dbReference>
<dbReference type="Proteomes" id="UP000049828">
    <property type="component" value="Unassembled WGS sequence"/>
</dbReference>
<dbReference type="EMBL" id="CVRS01000091">
    <property type="protein sequence ID" value="CRL41353.1"/>
    <property type="molecule type" value="Genomic_DNA"/>
</dbReference>
<reference evidence="5" key="1">
    <citation type="submission" date="2015-05" db="EMBL/GenBank/DDBJ databases">
        <authorList>
            <consortium name="Pathogen Informatics"/>
        </authorList>
    </citation>
    <scope>NUCLEOTIDE SEQUENCE [LARGE SCALE GENOMIC DNA]</scope>
    <source>
        <strain evidence="5">L1-83</strain>
    </source>
</reference>
<evidence type="ECO:0000259" key="3">
    <source>
        <dbReference type="PROSITE" id="PS51781"/>
    </source>
</evidence>
<dbReference type="OrthoDB" id="9785345at2"/>
<dbReference type="PROSITE" id="PS51781">
    <property type="entry name" value="SH3B"/>
    <property type="match status" value="1"/>
</dbReference>
<organism evidence="4 5">
    <name type="scientific">Roseburia inulinivorans</name>
    <dbReference type="NCBI Taxonomy" id="360807"/>
    <lineage>
        <taxon>Bacteria</taxon>
        <taxon>Bacillati</taxon>
        <taxon>Bacillota</taxon>
        <taxon>Clostridia</taxon>
        <taxon>Lachnospirales</taxon>
        <taxon>Lachnospiraceae</taxon>
        <taxon>Roseburia</taxon>
    </lineage>
</organism>
<dbReference type="Gene3D" id="2.30.30.40">
    <property type="entry name" value="SH3 Domains"/>
    <property type="match status" value="2"/>
</dbReference>
<feature type="signal peptide" evidence="2">
    <location>
        <begin position="1"/>
        <end position="26"/>
    </location>
</feature>
<evidence type="ECO:0000313" key="5">
    <source>
        <dbReference type="Proteomes" id="UP000049828"/>
    </source>
</evidence>
<dbReference type="GO" id="GO:0016787">
    <property type="term" value="F:hydrolase activity"/>
    <property type="evidence" value="ECO:0007669"/>
    <property type="project" value="InterPro"/>
</dbReference>
<dbReference type="RefSeq" id="WP_055040102.1">
    <property type="nucleotide sequence ID" value="NZ_CATWND010000027.1"/>
</dbReference>
<keyword evidence="2" id="KW-0732">Signal</keyword>
<dbReference type="InterPro" id="IPR003646">
    <property type="entry name" value="SH3-like_bac-type"/>
</dbReference>
<protein>
    <submittedName>
        <fullName evidence="4">Putative spore cortex-lytic enzyme</fullName>
    </submittedName>
</protein>
<feature type="domain" description="SH3b" evidence="3">
    <location>
        <begin position="217"/>
        <end position="282"/>
    </location>
</feature>
<dbReference type="PANTHER" id="PTHR34408">
    <property type="entry name" value="FAMILY PROTEIN, PUTATIVE-RELATED"/>
    <property type="match status" value="1"/>
</dbReference>
<sequence>MNLKKRAAGAIAVAMSVVVMTSVAQAAPADYKTGVASQATTTDLATNGIAGIAVSMSQYESDAYEYIGLADANVEQMNVARVTSGDAAEQDADAAEEGLTEMTVDVADADTAVQAENAASGTETDVSTETADSEQTEEEELWQNRLMADVNDYLYVRASADADAEIVGKLYKGDVAEIQEEGSGWTHVASGNVDGYVNNDYCVTGTEALAYAQQNFDTEAEVLTNGLRIRSEADENASVITAVSEGTTLKVDSGVETDDKWIAVVYGGTTRYVSADYVTTSLALGEGITIEEEQAELARIAEEEAAKKAAQVTEVTTVQNAAVEATVDDVTLLAAIIQCEAGNEVYEGQLAVGAVVMNRVRSGGYPGTVHDVIYQKSQFPPAGAGSVANVAAKGPKQSCLQAAQEALNGTDNTGGATCFRRASSGHAGVVIGNHVFY</sequence>
<dbReference type="Gene3D" id="1.10.10.2520">
    <property type="entry name" value="Cell wall hydrolase SleB, domain 1"/>
    <property type="match status" value="1"/>
</dbReference>
<name>A0A0M6WX15_9FIRM</name>
<dbReference type="SMART" id="SM00287">
    <property type="entry name" value="SH3b"/>
    <property type="match status" value="2"/>
</dbReference>
<proteinExistence type="predicted"/>
<evidence type="ECO:0000313" key="4">
    <source>
        <dbReference type="EMBL" id="CRL41353.1"/>
    </source>
</evidence>
<gene>
    <name evidence="4" type="ORF">RIL183_29341</name>
</gene>